<keyword evidence="6 9" id="KW-0413">Isomerase</keyword>
<evidence type="ECO:0000259" key="7">
    <source>
        <dbReference type="Pfam" id="PF01028"/>
    </source>
</evidence>
<keyword evidence="4" id="KW-0799">Topoisomerase</keyword>
<dbReference type="GO" id="GO:0003917">
    <property type="term" value="F:DNA topoisomerase type I (single strand cut, ATP-independent) activity"/>
    <property type="evidence" value="ECO:0007669"/>
    <property type="project" value="UniProtKB-EC"/>
</dbReference>
<evidence type="ECO:0000313" key="10">
    <source>
        <dbReference type="Proteomes" id="UP000185557"/>
    </source>
</evidence>
<comment type="catalytic activity">
    <reaction evidence="1">
        <text>ATP-independent breakage of single-stranded DNA, followed by passage and rejoining.</text>
        <dbReference type="EC" id="5.6.2.1"/>
    </reaction>
</comment>
<dbReference type="InterPro" id="IPR035447">
    <property type="entry name" value="DNA_topo_I_N_sf"/>
</dbReference>
<comment type="similarity">
    <text evidence="2">Belongs to the type IB topoisomerase family.</text>
</comment>
<dbReference type="SUPFAM" id="SSF55869">
    <property type="entry name" value="DNA topoisomerase I domain"/>
    <property type="match status" value="1"/>
</dbReference>
<proteinExistence type="inferred from homology"/>
<keyword evidence="10" id="KW-1185">Reference proteome</keyword>
<evidence type="ECO:0000256" key="1">
    <source>
        <dbReference type="ARBA" id="ARBA00000213"/>
    </source>
</evidence>
<evidence type="ECO:0000256" key="4">
    <source>
        <dbReference type="ARBA" id="ARBA00023029"/>
    </source>
</evidence>
<dbReference type="InterPro" id="IPR011010">
    <property type="entry name" value="DNA_brk_join_enz"/>
</dbReference>
<evidence type="ECO:0000259" key="8">
    <source>
        <dbReference type="Pfam" id="PF21338"/>
    </source>
</evidence>
<protein>
    <recommendedName>
        <fullName evidence="3">DNA topoisomerase</fullName>
        <ecNumber evidence="3">5.6.2.1</ecNumber>
    </recommendedName>
</protein>
<accession>A0A1U7J595</accession>
<dbReference type="InterPro" id="IPR014711">
    <property type="entry name" value="TopoI_cat_a-hlx-sub_euk"/>
</dbReference>
<dbReference type="OrthoDB" id="9778962at2"/>
<dbReference type="PROSITE" id="PS52038">
    <property type="entry name" value="TOPO_IB_2"/>
    <property type="match status" value="1"/>
</dbReference>
<name>A0A1U7J595_9CYAN</name>
<dbReference type="Gene3D" id="3.90.15.10">
    <property type="entry name" value="Topoisomerase I, Chain A, domain 3"/>
    <property type="match status" value="1"/>
</dbReference>
<feature type="domain" description="DNA topoisomerase IB N-terminal" evidence="8">
    <location>
        <begin position="47"/>
        <end position="95"/>
    </location>
</feature>
<evidence type="ECO:0000256" key="3">
    <source>
        <dbReference type="ARBA" id="ARBA00012891"/>
    </source>
</evidence>
<comment type="caution">
    <text evidence="9">The sequence shown here is derived from an EMBL/GenBank/DDBJ whole genome shotgun (WGS) entry which is preliminary data.</text>
</comment>
<evidence type="ECO:0000256" key="5">
    <source>
        <dbReference type="ARBA" id="ARBA00023125"/>
    </source>
</evidence>
<dbReference type="Pfam" id="PF01028">
    <property type="entry name" value="Topoisom_I"/>
    <property type="match status" value="1"/>
</dbReference>
<evidence type="ECO:0000313" key="9">
    <source>
        <dbReference type="EMBL" id="OKH47862.1"/>
    </source>
</evidence>
<sequence length="362" mass="41221">MPKASPQLITSASSVTIVEPVQSARAAGLRYVCDDRPGWGRRRSGKGFIYFDEKGDRISDRDKLKRIKALVIPPAWETVWICPSANGHLLATGRDAKGRKQYRYHPNWRTVRNQTKFDRLIPFAYARPLIREVTDRDLRQRGLPREKLLAVVVRLLDATVIRIGNDEYREQNQSFGLTTLQEQHVEVGTSKIRFHFVGKSGVEHEIELSDRRLARAIKLCQDLPGQQLFQYLDDEGQPQAINSDDVNRYLQTITGEDFTSKDFRTWAGTVYTARILNELGEPTSKTQAQANIREAIKGAAQHLGNRVATCRKFYVHPTVTQAYEEGWLLDIWRAAEQAPSDLDLTAEEKAIVAVLSYTQQQE</sequence>
<keyword evidence="5" id="KW-0238">DNA-binding</keyword>
<dbReference type="InterPro" id="IPR049331">
    <property type="entry name" value="Top1B_N_bact"/>
</dbReference>
<gene>
    <name evidence="9" type="ORF">NIES30_12130</name>
</gene>
<dbReference type="Gene3D" id="3.30.66.10">
    <property type="entry name" value="DNA topoisomerase I domain"/>
    <property type="match status" value="1"/>
</dbReference>
<evidence type="ECO:0000256" key="2">
    <source>
        <dbReference type="ARBA" id="ARBA00006645"/>
    </source>
</evidence>
<dbReference type="EC" id="5.6.2.1" evidence="3"/>
<dbReference type="Pfam" id="PF21338">
    <property type="entry name" value="Top1B_N_bact"/>
    <property type="match status" value="1"/>
</dbReference>
<dbReference type="GO" id="GO:0003677">
    <property type="term" value="F:DNA binding"/>
    <property type="evidence" value="ECO:0007669"/>
    <property type="project" value="UniProtKB-KW"/>
</dbReference>
<dbReference type="InterPro" id="IPR001631">
    <property type="entry name" value="TopoI"/>
</dbReference>
<reference evidence="9 10" key="1">
    <citation type="submission" date="2016-11" db="EMBL/GenBank/DDBJ databases">
        <title>Draft Genome Sequences of Nine Cyanobacterial Strains from Diverse Habitats.</title>
        <authorList>
            <person name="Zhu T."/>
            <person name="Hou S."/>
            <person name="Lu X."/>
            <person name="Hess W.R."/>
        </authorList>
    </citation>
    <scope>NUCLEOTIDE SEQUENCE [LARGE SCALE GENOMIC DNA]</scope>
    <source>
        <strain evidence="9 10">NIES-30</strain>
    </source>
</reference>
<dbReference type="EMBL" id="MRCG01000008">
    <property type="protein sequence ID" value="OKH47862.1"/>
    <property type="molecule type" value="Genomic_DNA"/>
</dbReference>
<evidence type="ECO:0000256" key="6">
    <source>
        <dbReference type="ARBA" id="ARBA00023235"/>
    </source>
</evidence>
<feature type="domain" description="DNA topoisomerase I catalytic core eukaryotic-type" evidence="7">
    <location>
        <begin position="107"/>
        <end position="321"/>
    </location>
</feature>
<organism evidence="9 10">
    <name type="scientific">Phormidium tenue NIES-30</name>
    <dbReference type="NCBI Taxonomy" id="549789"/>
    <lineage>
        <taxon>Bacteria</taxon>
        <taxon>Bacillati</taxon>
        <taxon>Cyanobacteriota</taxon>
        <taxon>Cyanophyceae</taxon>
        <taxon>Oscillatoriophycideae</taxon>
        <taxon>Oscillatoriales</taxon>
        <taxon>Oscillatoriaceae</taxon>
        <taxon>Phormidium</taxon>
    </lineage>
</organism>
<dbReference type="STRING" id="549789.NIES30_12130"/>
<dbReference type="Gene3D" id="1.10.132.120">
    <property type="match status" value="1"/>
</dbReference>
<dbReference type="SUPFAM" id="SSF56349">
    <property type="entry name" value="DNA breaking-rejoining enzymes"/>
    <property type="match status" value="1"/>
</dbReference>
<dbReference type="Proteomes" id="UP000185557">
    <property type="component" value="Unassembled WGS sequence"/>
</dbReference>
<dbReference type="PRINTS" id="PR00416">
    <property type="entry name" value="EUTPISMRASEI"/>
</dbReference>
<dbReference type="InterPro" id="IPR013500">
    <property type="entry name" value="TopoI_cat_euk"/>
</dbReference>
<dbReference type="AlphaFoldDB" id="A0A1U7J595"/>
<dbReference type="GO" id="GO:0006265">
    <property type="term" value="P:DNA topological change"/>
    <property type="evidence" value="ECO:0007669"/>
    <property type="project" value="InterPro"/>
</dbReference>